<evidence type="ECO:0000256" key="10">
    <source>
        <dbReference type="ARBA" id="ARBA00023180"/>
    </source>
</evidence>
<dbReference type="InterPro" id="IPR011047">
    <property type="entry name" value="Quinoprotein_ADH-like_sf"/>
</dbReference>
<evidence type="ECO:0000256" key="9">
    <source>
        <dbReference type="ARBA" id="ARBA00023136"/>
    </source>
</evidence>
<keyword evidence="10" id="KW-0325">Glycoprotein</keyword>
<protein>
    <recommendedName>
        <fullName evidence="4">ER membrane protein complex subunit 1</fullName>
    </recommendedName>
</protein>
<evidence type="ECO:0000256" key="1">
    <source>
        <dbReference type="ARBA" id="ARBA00004115"/>
    </source>
</evidence>
<dbReference type="Pfam" id="PF07774">
    <property type="entry name" value="EMC1_C"/>
    <property type="match status" value="1"/>
</dbReference>
<dbReference type="InterPro" id="IPR026895">
    <property type="entry name" value="EMC1"/>
</dbReference>
<dbReference type="InterPro" id="IPR058545">
    <property type="entry name" value="Beta-prop_EMC1_1st"/>
</dbReference>
<evidence type="ECO:0000259" key="12">
    <source>
        <dbReference type="Pfam" id="PF07774"/>
    </source>
</evidence>
<name>A0A510NWC6_TALPI</name>
<keyword evidence="5 11" id="KW-0812">Transmembrane</keyword>
<reference evidence="15" key="1">
    <citation type="journal article" date="2015" name="Genome Announc.">
        <title>Draft genome sequence of Talaromyces cellulolyticus strain Y-94, a source of lignocellulosic biomass-degrading enzymes.</title>
        <authorList>
            <person name="Fujii T."/>
            <person name="Koike H."/>
            <person name="Sawayama S."/>
            <person name="Yano S."/>
            <person name="Inoue H."/>
        </authorList>
    </citation>
    <scope>NUCLEOTIDE SEQUENCE [LARGE SCALE GENOMIC DNA]</scope>
    <source>
        <strain evidence="15">Y-94</strain>
    </source>
</reference>
<evidence type="ECO:0000256" key="11">
    <source>
        <dbReference type="SAM" id="Phobius"/>
    </source>
</evidence>
<organism evidence="14 15">
    <name type="scientific">Talaromyces pinophilus</name>
    <name type="common">Penicillium pinophilum</name>
    <dbReference type="NCBI Taxonomy" id="128442"/>
    <lineage>
        <taxon>Eukaryota</taxon>
        <taxon>Fungi</taxon>
        <taxon>Dikarya</taxon>
        <taxon>Ascomycota</taxon>
        <taxon>Pezizomycotina</taxon>
        <taxon>Eurotiomycetes</taxon>
        <taxon>Eurotiomycetidae</taxon>
        <taxon>Eurotiales</taxon>
        <taxon>Trichocomaceae</taxon>
        <taxon>Talaromyces</taxon>
        <taxon>Talaromyces sect. Talaromyces</taxon>
    </lineage>
</organism>
<accession>A0A510NWC6</accession>
<dbReference type="Pfam" id="PF25293">
    <property type="entry name" value="Beta-prop_EMC1_N"/>
    <property type="match status" value="1"/>
</dbReference>
<dbReference type="InterPro" id="IPR015943">
    <property type="entry name" value="WD40/YVTN_repeat-like_dom_sf"/>
</dbReference>
<feature type="transmembrane region" description="Helical" evidence="11">
    <location>
        <begin position="962"/>
        <end position="982"/>
    </location>
</feature>
<feature type="domain" description="EMC1 first beta-propeller" evidence="13">
    <location>
        <begin position="65"/>
        <end position="472"/>
    </location>
</feature>
<dbReference type="PANTHER" id="PTHR21573">
    <property type="entry name" value="ER MEMBRANE PROTEIN COMPLEX SUBUNIT 1"/>
    <property type="match status" value="1"/>
</dbReference>
<dbReference type="AlphaFoldDB" id="A0A510NWC6"/>
<evidence type="ECO:0000259" key="13">
    <source>
        <dbReference type="Pfam" id="PF25293"/>
    </source>
</evidence>
<evidence type="ECO:0000256" key="5">
    <source>
        <dbReference type="ARBA" id="ARBA00022692"/>
    </source>
</evidence>
<evidence type="ECO:0000256" key="2">
    <source>
        <dbReference type="ARBA" id="ARBA00007904"/>
    </source>
</evidence>
<evidence type="ECO:0000313" key="14">
    <source>
        <dbReference type="EMBL" id="GAM36560.1"/>
    </source>
</evidence>
<evidence type="ECO:0000256" key="6">
    <source>
        <dbReference type="ARBA" id="ARBA00022729"/>
    </source>
</evidence>
<evidence type="ECO:0000256" key="8">
    <source>
        <dbReference type="ARBA" id="ARBA00022989"/>
    </source>
</evidence>
<evidence type="ECO:0000256" key="7">
    <source>
        <dbReference type="ARBA" id="ARBA00022824"/>
    </source>
</evidence>
<evidence type="ECO:0000313" key="15">
    <source>
        <dbReference type="Proteomes" id="UP000053095"/>
    </source>
</evidence>
<keyword evidence="6" id="KW-0732">Signal</keyword>
<dbReference type="GO" id="GO:0034975">
    <property type="term" value="P:protein folding in endoplasmic reticulum"/>
    <property type="evidence" value="ECO:0007669"/>
    <property type="project" value="TreeGrafter"/>
</dbReference>
<keyword evidence="7" id="KW-0256">Endoplasmic reticulum</keyword>
<proteinExistence type="inferred from homology"/>
<keyword evidence="15" id="KW-1185">Reference proteome</keyword>
<feature type="domain" description="ER membrane protein complex subunit 1 C-terminal" evidence="12">
    <location>
        <begin position="769"/>
        <end position="991"/>
    </location>
</feature>
<sequence>MKVDKHYPTRQKILESGQPISKQLRPINLHANLWISLACSHHEKIIMWFKTAIVLLASCALPSSAVFVDEVDHLDFHHALLGTPSPQSTFFHQPSSSSNASLLYTLSEKSIVGAVNPRDGVIVWRQDLTQLGSTQGVEGFLRASDGEATVVSAIGDRVTAWGASDGKLHWERKISGGAVKDLELLELEDGRTNNHARDVIVLSEGKGGLVQRLDATDGSIKWEFRDESGDVPFQVSSSATEVFYISLQSALLKGYKIKVTTLDTQTGKQKTHHTLASENDVSGPQSVLVVGSNTASPFIAWADKSSKTLKVNIIGSKNVINLDIENTSNAEIRDIKIYAPTGLNCLPHFLVGYETDSSSWAEVYHIDLQTSSISQAYRLPRVSGKSVFAVSHKAANVFFTRITETEVSVYSSISHGILGRWPFTKSGHGSPSSAVAEVISKGDSAAVRFAYVLDSGDWQLNRNGGNEWTRHESLSGAVAAAWAEPNISEDLVHELELEGHEDVLSAYIHRVKRHLRDLEYLPAYLQELPQRIFSSFLAAEVTNLDSFGLRKLAIVATEKGRVIAIDTGNHGAVVWNVKIVNTSDWKVKAIKSDLGTVTIYAEDGSTVSLDVASGSIVSQNVSGAHVRSVAVVPTETGINTVALAIAEDGKPLKSLEEAGYLVTLSEDGRVLGWDLSDNEVPVWQFLPPAGERVISATSRPAHDPVASIGKVLGDRSVLYKYLNPNLALITSIGPNTATFYLLDSVSGQVLHSSTHTGVDVTQPITSIISENWHAYSLWADLTDESESKGYQLVMSELYESPLPNDRGPLGAAGNYSSLDGTQTYPKPYVVSQAYLIPEPISHLAVTQTRQGITIRQLLCTLPESNAIVGIPRHVLDPRRPVGRDPTPAEVEEGLFKYTPNLEFDGRWYLTHSRDVAGIRSVIVSPTLLESTGLVFAFGGDVFGTRVAPSQAFDILGRSFAKLQLLGTVVALAVGVWFLAPMARRKQINLLWKR</sequence>
<dbReference type="GO" id="GO:0072546">
    <property type="term" value="C:EMC complex"/>
    <property type="evidence" value="ECO:0007669"/>
    <property type="project" value="InterPro"/>
</dbReference>
<keyword evidence="8 11" id="KW-1133">Transmembrane helix</keyword>
<dbReference type="PANTHER" id="PTHR21573:SF0">
    <property type="entry name" value="ER MEMBRANE PROTEIN COMPLEX SUBUNIT 1"/>
    <property type="match status" value="1"/>
</dbReference>
<dbReference type="SUPFAM" id="SSF50998">
    <property type="entry name" value="Quinoprotein alcohol dehydrogenase-like"/>
    <property type="match status" value="1"/>
</dbReference>
<dbReference type="Gene3D" id="2.130.10.10">
    <property type="entry name" value="YVTN repeat-like/Quinoprotein amine dehydrogenase"/>
    <property type="match status" value="2"/>
</dbReference>
<dbReference type="Proteomes" id="UP000053095">
    <property type="component" value="Unassembled WGS sequence"/>
</dbReference>
<comment type="similarity">
    <text evidence="2">Belongs to the EMC1 family.</text>
</comment>
<gene>
    <name evidence="14" type="ORF">TCE0_018r05737</name>
</gene>
<comment type="subcellular location">
    <subcellularLocation>
        <location evidence="1">Endoplasmic reticulum membrane</location>
        <topology evidence="1">Single-pass type I membrane protein</topology>
    </subcellularLocation>
</comment>
<dbReference type="InterPro" id="IPR011678">
    <property type="entry name" value="EMC1_C"/>
</dbReference>
<dbReference type="EMBL" id="DF933814">
    <property type="protein sequence ID" value="GAM36560.1"/>
    <property type="molecule type" value="Genomic_DNA"/>
</dbReference>
<evidence type="ECO:0000256" key="4">
    <source>
        <dbReference type="ARBA" id="ARBA00020824"/>
    </source>
</evidence>
<evidence type="ECO:0000256" key="3">
    <source>
        <dbReference type="ARBA" id="ARBA00011276"/>
    </source>
</evidence>
<comment type="subunit">
    <text evidence="3">Component of the ER membrane protein complex (EMC).</text>
</comment>
<keyword evidence="9 11" id="KW-0472">Membrane</keyword>